<keyword evidence="4" id="KW-0804">Transcription</keyword>
<evidence type="ECO:0000256" key="4">
    <source>
        <dbReference type="ARBA" id="ARBA00023163"/>
    </source>
</evidence>
<dbReference type="InterPro" id="IPR007627">
    <property type="entry name" value="RNA_pol_sigma70_r2"/>
</dbReference>
<dbReference type="InterPro" id="IPR013325">
    <property type="entry name" value="RNA_pol_sigma_r2"/>
</dbReference>
<keyword evidence="1" id="KW-0805">Transcription regulation</keyword>
<name>A0A1M5MW71_9FIRM</name>
<protein>
    <submittedName>
        <fullName evidence="6">RNA polymerase sporulation-specific sigma factor</fullName>
    </submittedName>
</protein>
<dbReference type="GO" id="GO:0016987">
    <property type="term" value="F:sigma factor activity"/>
    <property type="evidence" value="ECO:0007669"/>
    <property type="project" value="UniProtKB-KW"/>
</dbReference>
<keyword evidence="2" id="KW-0731">Sigma factor</keyword>
<dbReference type="Gene3D" id="1.20.120.1810">
    <property type="match status" value="1"/>
</dbReference>
<dbReference type="EMBL" id="FQWY01000013">
    <property type="protein sequence ID" value="SHG81576.1"/>
    <property type="molecule type" value="Genomic_DNA"/>
</dbReference>
<evidence type="ECO:0000259" key="5">
    <source>
        <dbReference type="PROSITE" id="PS00715"/>
    </source>
</evidence>
<keyword evidence="3" id="KW-0238">DNA-binding</keyword>
<evidence type="ECO:0000256" key="1">
    <source>
        <dbReference type="ARBA" id="ARBA00023015"/>
    </source>
</evidence>
<feature type="non-terminal residue" evidence="6">
    <location>
        <position position="108"/>
    </location>
</feature>
<dbReference type="PANTHER" id="PTHR30376">
    <property type="entry name" value="SIGMA FACTOR RPOH HEAT SHOCK RELATED"/>
    <property type="match status" value="1"/>
</dbReference>
<dbReference type="SUPFAM" id="SSF88946">
    <property type="entry name" value="Sigma2 domain of RNA polymerase sigma factors"/>
    <property type="match status" value="1"/>
</dbReference>
<evidence type="ECO:0000256" key="3">
    <source>
        <dbReference type="ARBA" id="ARBA00023125"/>
    </source>
</evidence>
<dbReference type="NCBIfam" id="TIGR02937">
    <property type="entry name" value="sigma70-ECF"/>
    <property type="match status" value="1"/>
</dbReference>
<sequence>MSTLSLVLGLLALIKGGILLFGYLTSQVFPRPLTEEEERDYLRCFKNGDEEARDRLIEHNLRLVAHVVRKYENSGEDMEDLISIGAIGLIKAISTFDEDKGVRLATYA</sequence>
<organism evidence="6 7">
    <name type="scientific">Thermosyntropha lipolytica DSM 11003</name>
    <dbReference type="NCBI Taxonomy" id="1123382"/>
    <lineage>
        <taxon>Bacteria</taxon>
        <taxon>Bacillati</taxon>
        <taxon>Bacillota</taxon>
        <taxon>Clostridia</taxon>
        <taxon>Eubacteriales</taxon>
        <taxon>Syntrophomonadaceae</taxon>
        <taxon>Thermosyntropha</taxon>
    </lineage>
</organism>
<accession>A0A1M5MW71</accession>
<dbReference type="InterPro" id="IPR050813">
    <property type="entry name" value="Sigma-70_Factor"/>
</dbReference>
<dbReference type="Pfam" id="PF04542">
    <property type="entry name" value="Sigma70_r2"/>
    <property type="match status" value="1"/>
</dbReference>
<dbReference type="AlphaFoldDB" id="A0A1M5MW71"/>
<dbReference type="GO" id="GO:0003677">
    <property type="term" value="F:DNA binding"/>
    <property type="evidence" value="ECO:0007669"/>
    <property type="project" value="UniProtKB-KW"/>
</dbReference>
<keyword evidence="7" id="KW-1185">Reference proteome</keyword>
<dbReference type="InterPro" id="IPR000943">
    <property type="entry name" value="RNA_pol_sigma70"/>
</dbReference>
<evidence type="ECO:0000256" key="2">
    <source>
        <dbReference type="ARBA" id="ARBA00023082"/>
    </source>
</evidence>
<reference evidence="7" key="1">
    <citation type="submission" date="2016-11" db="EMBL/GenBank/DDBJ databases">
        <authorList>
            <person name="Varghese N."/>
            <person name="Submissions S."/>
        </authorList>
    </citation>
    <scope>NUCLEOTIDE SEQUENCE [LARGE SCALE GENOMIC DNA]</scope>
    <source>
        <strain evidence="7">DSM 11003</strain>
    </source>
</reference>
<dbReference type="STRING" id="1123382.SAMN02745221_01044"/>
<dbReference type="PANTHER" id="PTHR30376:SF3">
    <property type="entry name" value="RNA POLYMERASE SIGMA FACTOR RPOH"/>
    <property type="match status" value="1"/>
</dbReference>
<dbReference type="RefSeq" id="WP_143156869.1">
    <property type="nucleotide sequence ID" value="NZ_FQWY01000013.1"/>
</dbReference>
<dbReference type="InterPro" id="IPR014284">
    <property type="entry name" value="RNA_pol_sigma-70_dom"/>
</dbReference>
<evidence type="ECO:0000313" key="6">
    <source>
        <dbReference type="EMBL" id="SHG81576.1"/>
    </source>
</evidence>
<dbReference type="Proteomes" id="UP000242329">
    <property type="component" value="Unassembled WGS sequence"/>
</dbReference>
<gene>
    <name evidence="6" type="ORF">SAMN02745221_01044</name>
</gene>
<dbReference type="PROSITE" id="PS00715">
    <property type="entry name" value="SIGMA70_1"/>
    <property type="match status" value="1"/>
</dbReference>
<feature type="domain" description="RNA polymerase sigma-70" evidence="5">
    <location>
        <begin position="80"/>
        <end position="93"/>
    </location>
</feature>
<dbReference type="GO" id="GO:0006352">
    <property type="term" value="P:DNA-templated transcription initiation"/>
    <property type="evidence" value="ECO:0007669"/>
    <property type="project" value="InterPro"/>
</dbReference>
<dbReference type="OrthoDB" id="9809557at2"/>
<evidence type="ECO:0000313" key="7">
    <source>
        <dbReference type="Proteomes" id="UP000242329"/>
    </source>
</evidence>
<proteinExistence type="predicted"/>